<accession>A0A388KPV7</accession>
<dbReference type="InterPro" id="IPR001962">
    <property type="entry name" value="Asn_synthase"/>
</dbReference>
<gene>
    <name evidence="3" type="ORF">CBR_g11009</name>
</gene>
<dbReference type="SUPFAM" id="SSF52402">
    <property type="entry name" value="Adenine nucleotide alpha hydrolases-like"/>
    <property type="match status" value="1"/>
</dbReference>
<feature type="region of interest" description="Disordered" evidence="1">
    <location>
        <begin position="765"/>
        <end position="836"/>
    </location>
</feature>
<dbReference type="OMA" id="ILMEICH"/>
<feature type="compositionally biased region" description="Gly residues" evidence="1">
    <location>
        <begin position="497"/>
        <end position="508"/>
    </location>
</feature>
<dbReference type="InterPro" id="IPR014729">
    <property type="entry name" value="Rossmann-like_a/b/a_fold"/>
</dbReference>
<evidence type="ECO:0000313" key="3">
    <source>
        <dbReference type="EMBL" id="GBG72075.1"/>
    </source>
</evidence>
<dbReference type="Gene3D" id="3.40.50.620">
    <property type="entry name" value="HUPs"/>
    <property type="match status" value="1"/>
</dbReference>
<evidence type="ECO:0000313" key="4">
    <source>
        <dbReference type="Proteomes" id="UP000265515"/>
    </source>
</evidence>
<dbReference type="InterPro" id="IPR002491">
    <property type="entry name" value="ABC_transptr_periplasmic_BD"/>
</dbReference>
<feature type="domain" description="Fe/B12 periplasmic-binding" evidence="2">
    <location>
        <begin position="51"/>
        <end position="429"/>
    </location>
</feature>
<dbReference type="AlphaFoldDB" id="A0A388KPV7"/>
<name>A0A388KPV7_CHABU</name>
<dbReference type="InterPro" id="IPR051030">
    <property type="entry name" value="Vitamin_B12-ABC_binding"/>
</dbReference>
<dbReference type="CDD" id="cd01991">
    <property type="entry name" value="Asn_synthase_B_C"/>
    <property type="match status" value="1"/>
</dbReference>
<feature type="compositionally biased region" description="Low complexity" evidence="1">
    <location>
        <begin position="582"/>
        <end position="597"/>
    </location>
</feature>
<organism evidence="3 4">
    <name type="scientific">Chara braunii</name>
    <name type="common">Braun's stonewort</name>
    <dbReference type="NCBI Taxonomy" id="69332"/>
    <lineage>
        <taxon>Eukaryota</taxon>
        <taxon>Viridiplantae</taxon>
        <taxon>Streptophyta</taxon>
        <taxon>Charophyceae</taxon>
        <taxon>Charales</taxon>
        <taxon>Characeae</taxon>
        <taxon>Chara</taxon>
    </lineage>
</organism>
<dbReference type="SUPFAM" id="SSF53807">
    <property type="entry name" value="Helical backbone' metal receptor"/>
    <property type="match status" value="1"/>
</dbReference>
<feature type="region of interest" description="Disordered" evidence="1">
    <location>
        <begin position="485"/>
        <end position="549"/>
    </location>
</feature>
<evidence type="ECO:0000259" key="2">
    <source>
        <dbReference type="PROSITE" id="PS50983"/>
    </source>
</evidence>
<dbReference type="PANTHER" id="PTHR42860">
    <property type="entry name" value="VITAMIN B12-BINDING PROTEIN"/>
    <property type="match status" value="1"/>
</dbReference>
<protein>
    <recommendedName>
        <fullName evidence="2">Fe/B12 periplasmic-binding domain-containing protein</fullName>
    </recommendedName>
</protein>
<comment type="caution">
    <text evidence="3">The sequence shown here is derived from an EMBL/GenBank/DDBJ whole genome shotgun (WGS) entry which is preliminary data.</text>
</comment>
<dbReference type="STRING" id="69332.A0A388KPV7"/>
<feature type="compositionally biased region" description="Basic and acidic residues" evidence="1">
    <location>
        <begin position="509"/>
        <end position="519"/>
    </location>
</feature>
<dbReference type="OrthoDB" id="2011960at2759"/>
<reference evidence="3 4" key="1">
    <citation type="journal article" date="2018" name="Cell">
        <title>The Chara Genome: Secondary Complexity and Implications for Plant Terrestrialization.</title>
        <authorList>
            <person name="Nishiyama T."/>
            <person name="Sakayama H."/>
            <person name="Vries J.D."/>
            <person name="Buschmann H."/>
            <person name="Saint-Marcoux D."/>
            <person name="Ullrich K.K."/>
            <person name="Haas F.B."/>
            <person name="Vanderstraeten L."/>
            <person name="Becker D."/>
            <person name="Lang D."/>
            <person name="Vosolsobe S."/>
            <person name="Rombauts S."/>
            <person name="Wilhelmsson P.K.I."/>
            <person name="Janitza P."/>
            <person name="Kern R."/>
            <person name="Heyl A."/>
            <person name="Rumpler F."/>
            <person name="Villalobos L.I.A.C."/>
            <person name="Clay J.M."/>
            <person name="Skokan R."/>
            <person name="Toyoda A."/>
            <person name="Suzuki Y."/>
            <person name="Kagoshima H."/>
            <person name="Schijlen E."/>
            <person name="Tajeshwar N."/>
            <person name="Catarino B."/>
            <person name="Hetherington A.J."/>
            <person name="Saltykova A."/>
            <person name="Bonnot C."/>
            <person name="Breuninger H."/>
            <person name="Symeonidi A."/>
            <person name="Radhakrishnan G.V."/>
            <person name="Van Nieuwerburgh F."/>
            <person name="Deforce D."/>
            <person name="Chang C."/>
            <person name="Karol K.G."/>
            <person name="Hedrich R."/>
            <person name="Ulvskov P."/>
            <person name="Glockner G."/>
            <person name="Delwiche C.F."/>
            <person name="Petrasek J."/>
            <person name="Van de Peer Y."/>
            <person name="Friml J."/>
            <person name="Beilby M."/>
            <person name="Dolan L."/>
            <person name="Kohara Y."/>
            <person name="Sugano S."/>
            <person name="Fujiyama A."/>
            <person name="Delaux P.-M."/>
            <person name="Quint M."/>
            <person name="TheiBen G."/>
            <person name="Hagemann M."/>
            <person name="Harholt J."/>
            <person name="Dunand C."/>
            <person name="Zachgo S."/>
            <person name="Langdale J."/>
            <person name="Maumus F."/>
            <person name="Straeten D.V.D."/>
            <person name="Gould S.B."/>
            <person name="Rensing S.A."/>
        </authorList>
    </citation>
    <scope>NUCLEOTIDE SEQUENCE [LARGE SCALE GENOMIC DNA]</scope>
    <source>
        <strain evidence="3 4">S276</strain>
    </source>
</reference>
<proteinExistence type="predicted"/>
<feature type="compositionally biased region" description="Basic and acidic residues" evidence="1">
    <location>
        <begin position="827"/>
        <end position="836"/>
    </location>
</feature>
<dbReference type="Gramene" id="GBG72075">
    <property type="protein sequence ID" value="GBG72075"/>
    <property type="gene ID" value="CBR_g11009"/>
</dbReference>
<dbReference type="GO" id="GO:0006529">
    <property type="term" value="P:asparagine biosynthetic process"/>
    <property type="evidence" value="ECO:0007669"/>
    <property type="project" value="InterPro"/>
</dbReference>
<dbReference type="GO" id="GO:0004066">
    <property type="term" value="F:asparagine synthase (glutamine-hydrolyzing) activity"/>
    <property type="evidence" value="ECO:0007669"/>
    <property type="project" value="InterPro"/>
</dbReference>
<dbReference type="Proteomes" id="UP000265515">
    <property type="component" value="Unassembled WGS sequence"/>
</dbReference>
<keyword evidence="4" id="KW-1185">Reference proteome</keyword>
<sequence length="1113" mass="118691">MDSSYSTRLSAAVADGALSSAAAVASKKATSGGLARGGAEGGGKEEGGALRVVSLLGAATEIIYLLGGENLLVGRSHECKRPASVLSLPCVSRPPNFLAARQARAAGTNTTVGGEAGGDGDRGYYYSNERLDNGSGEAIEEAAGESAYINVMMDEWRCDGSAREMEGAGGAGGDGLRASAQARMTARKVDRILRERLEKGLARYQVDAEKLRQLRPDIIITQDQCSVCAVTVDDLNDACARYLREQGGRCRIVALKPLTVADVYSNIQTIADAIGLTDEGHNVVGWLKSRWNSVRHNSPQWMDGVPQVSVACLQWLDPLIGAGFWVPEIVCCAGGTNLFGSPGGESPRITFEDLEKVDPDMIVVMCCGWSIDQTVRAMASLERNKGWDSLRAVQTHRVYIADGDCYFNTSGPSVVDSAEMMAEILHGVGLADDNGTKLRRYEGFGYIRWVGSAKFASVVRGSKPANQKAPLSETAERELQERWMDRDRGSRDEITRGGEGGMQRGGGGRLHDEQDRVQDEYTEGGRSFNGVTKRGGANTWIGDRAGGGVRPPEGGGFSAGARVHSGGYVVESDSATVAESDAATNTTGPGTGTATPTESDDGSVAIHIEERRYGVEQGRYGVSRGMPAAPREVVVSKWDWKGKMKSGGSKAGGVQLGVGMFGSADKGSVMVMGGGVDGTAGGTNWDLNGGDDVQGKYGDTARWDTMGKKEGVGWMRKVGVGVRRGSGRVDSVVMVVGERPKSRRELEASALNNLWSLTEAAASRTGGLRGPASSHGGDSPRHSSLRSSKDGMNSLRRSRDSSLHTSQQTAGDSRALENCRPPSQPEHLPDDERLGAERKPLNLKAAELREIMVDVLAEMVPADAILLSGGLDTCVLAEAGRLAMAARRQKLKEAGSREAISASSECAFKMGITVIAGPHATDGPYAREIAKRCELLHSVVGGEDSSMTPADLLEKEVEFVVRTLGCFDPMEVRNSIAVAAALKEAKRLAVKTVVTGDGADEVFAGYSFMTSMSEDKLDEYREHLRKVMSFSACPLGQALGIEVRQPYLHPRVIEFAKTCTKAHLVGEANMDVPAHIDRPKDSIYGKLILRQAFPGVHSAWRRKDPIEVPLSSL</sequence>
<dbReference type="EMBL" id="BFEA01000158">
    <property type="protein sequence ID" value="GBG72075.1"/>
    <property type="molecule type" value="Genomic_DNA"/>
</dbReference>
<dbReference type="Gene3D" id="3.40.50.1980">
    <property type="entry name" value="Nitrogenase molybdenum iron protein domain"/>
    <property type="match status" value="3"/>
</dbReference>
<dbReference type="PANTHER" id="PTHR42860:SF1">
    <property type="entry name" value="VITAMIN B12-BINDING PROTEIN"/>
    <property type="match status" value="1"/>
</dbReference>
<evidence type="ECO:0000256" key="1">
    <source>
        <dbReference type="SAM" id="MobiDB-lite"/>
    </source>
</evidence>
<dbReference type="Pfam" id="PF01497">
    <property type="entry name" value="Peripla_BP_2"/>
    <property type="match status" value="1"/>
</dbReference>
<feature type="compositionally biased region" description="Basic and acidic residues" evidence="1">
    <location>
        <begin position="485"/>
        <end position="496"/>
    </location>
</feature>
<dbReference type="PROSITE" id="PS50983">
    <property type="entry name" value="FE_B12_PBP"/>
    <property type="match status" value="1"/>
</dbReference>
<feature type="region of interest" description="Disordered" evidence="1">
    <location>
        <begin position="574"/>
        <end position="602"/>
    </location>
</feature>
<dbReference type="Pfam" id="PF00733">
    <property type="entry name" value="Asn_synthase"/>
    <property type="match status" value="1"/>
</dbReference>